<dbReference type="RefSeq" id="WP_142854330.1">
    <property type="nucleotide sequence ID" value="NZ_FXWW01000005.1"/>
</dbReference>
<keyword evidence="2" id="KW-0732">Signal</keyword>
<keyword evidence="1" id="KW-1133">Transmembrane helix</keyword>
<protein>
    <recommendedName>
        <fullName evidence="5">UrcA family protein</fullName>
    </recommendedName>
</protein>
<evidence type="ECO:0008006" key="5">
    <source>
        <dbReference type="Google" id="ProtNLM"/>
    </source>
</evidence>
<dbReference type="Proteomes" id="UP000315816">
    <property type="component" value="Unassembled WGS sequence"/>
</dbReference>
<gene>
    <name evidence="3" type="ORF">FIL88_13145</name>
</gene>
<comment type="caution">
    <text evidence="3">The sequence shown here is derived from an EMBL/GenBank/DDBJ whole genome shotgun (WGS) entry which is preliminary data.</text>
</comment>
<dbReference type="OrthoDB" id="7876829at2"/>
<feature type="signal peptide" evidence="2">
    <location>
        <begin position="1"/>
        <end position="30"/>
    </location>
</feature>
<name>A0A545SNW7_9RHOB</name>
<feature type="transmembrane region" description="Helical" evidence="1">
    <location>
        <begin position="40"/>
        <end position="58"/>
    </location>
</feature>
<evidence type="ECO:0000313" key="4">
    <source>
        <dbReference type="Proteomes" id="UP000315816"/>
    </source>
</evidence>
<evidence type="ECO:0000256" key="2">
    <source>
        <dbReference type="SAM" id="SignalP"/>
    </source>
</evidence>
<organism evidence="3 4">
    <name type="scientific">Aliiroseovarius halocynthiae</name>
    <dbReference type="NCBI Taxonomy" id="985055"/>
    <lineage>
        <taxon>Bacteria</taxon>
        <taxon>Pseudomonadati</taxon>
        <taxon>Pseudomonadota</taxon>
        <taxon>Alphaproteobacteria</taxon>
        <taxon>Rhodobacterales</taxon>
        <taxon>Paracoccaceae</taxon>
        <taxon>Aliiroseovarius</taxon>
    </lineage>
</organism>
<accession>A0A545SNW7</accession>
<dbReference type="AlphaFoldDB" id="A0A545SNW7"/>
<keyword evidence="1" id="KW-0472">Membrane</keyword>
<dbReference type="EMBL" id="VICH01000009">
    <property type="protein sequence ID" value="TQV66665.1"/>
    <property type="molecule type" value="Genomic_DNA"/>
</dbReference>
<feature type="chain" id="PRO_5021874644" description="UrcA family protein" evidence="2">
    <location>
        <begin position="31"/>
        <end position="166"/>
    </location>
</feature>
<evidence type="ECO:0000256" key="1">
    <source>
        <dbReference type="SAM" id="Phobius"/>
    </source>
</evidence>
<keyword evidence="1" id="KW-0812">Transmembrane</keyword>
<evidence type="ECO:0000313" key="3">
    <source>
        <dbReference type="EMBL" id="TQV66665.1"/>
    </source>
</evidence>
<sequence>MIRTAMPRTIIKLALSAAVAATLTLSPAQARNDSSGDDSAAIIAALLGLVTLGVILSGDDKPSAGGDHFVHTPMPTFPKPHRPKPPKVSKFHKLPAHCLRTFKTQTGRQKLFARRCLQKNFAFAHELPSTCAKSVVIRNRKGVFVQRHGYRPKCLRARGYRAAQNH</sequence>
<reference evidence="3 4" key="1">
    <citation type="submission" date="2019-06" db="EMBL/GenBank/DDBJ databases">
        <title>A novel species of marine bacteria.</title>
        <authorList>
            <person name="Wang Y."/>
        </authorList>
    </citation>
    <scope>NUCLEOTIDE SEQUENCE [LARGE SCALE GENOMIC DNA]</scope>
    <source>
        <strain evidence="3 4">MA1-10</strain>
    </source>
</reference>
<proteinExistence type="predicted"/>
<keyword evidence="4" id="KW-1185">Reference proteome</keyword>